<feature type="domain" description="ATP adenylyltransferase C-terminal" evidence="2">
    <location>
        <begin position="196"/>
        <end position="317"/>
    </location>
</feature>
<dbReference type="OrthoDB" id="10267950at2759"/>
<gene>
    <name evidence="4" type="ORF">CONLIGDRAFT_676913</name>
</gene>
<protein>
    <submittedName>
        <fullName evidence="4">Uncharacterized protein</fullName>
    </submittedName>
</protein>
<dbReference type="AlphaFoldDB" id="A0A1J7JIB6"/>
<evidence type="ECO:0000256" key="1">
    <source>
        <dbReference type="SAM" id="MobiDB-lite"/>
    </source>
</evidence>
<sequence>MARIRTPPNLPALVKTAFNEARATGDLTYFPTQVSVLHVNSIPFQLRFSPSLASKPKPSPPSPSSSDPKPKKPPFNPFANPSPALLVAPLPPYHNLILNKFAVVPEHFILATAAFERQTDLLDAADLEAAWACIEAYHKEGRELFAFFNSGEYSGASQPHRHVQLLDVGNMREGLGEGDGWEVLANGLVDEGKRGKVPFWTAGERIRDKMTGEELREVYLRLYRRACGKLGKEAGEQNEGEARISYNLAMTRDVMVVCPRVSEGGAVRGEDGEEVGWLALNGTVLAGTALVKSQAEWDALRRDPGQLEAVLGKIGVPTE</sequence>
<dbReference type="EMBL" id="KV875094">
    <property type="protein sequence ID" value="OIW33105.1"/>
    <property type="molecule type" value="Genomic_DNA"/>
</dbReference>
<dbReference type="InterPro" id="IPR019200">
    <property type="entry name" value="ATP_adenylylTrfase_C"/>
</dbReference>
<dbReference type="InterPro" id="IPR036265">
    <property type="entry name" value="HIT-like_sf"/>
</dbReference>
<feature type="region of interest" description="Disordered" evidence="1">
    <location>
        <begin position="52"/>
        <end position="77"/>
    </location>
</feature>
<proteinExistence type="predicted"/>
<keyword evidence="5" id="KW-1185">Reference proteome</keyword>
<feature type="domain" description="Ap4A phosphorylase 1/2 N-terminal" evidence="3">
    <location>
        <begin position="6"/>
        <end position="168"/>
    </location>
</feature>
<dbReference type="SUPFAM" id="SSF54197">
    <property type="entry name" value="HIT-like"/>
    <property type="match status" value="1"/>
</dbReference>
<dbReference type="InParanoid" id="A0A1J7JIB6"/>
<dbReference type="STRING" id="1408157.A0A1J7JIB6"/>
<dbReference type="GO" id="GO:0005524">
    <property type="term" value="F:ATP binding"/>
    <property type="evidence" value="ECO:0007669"/>
    <property type="project" value="InterPro"/>
</dbReference>
<accession>A0A1J7JIB6</accession>
<dbReference type="InterPro" id="IPR043171">
    <property type="entry name" value="Ap4A_phos1/2-like"/>
</dbReference>
<evidence type="ECO:0000313" key="5">
    <source>
        <dbReference type="Proteomes" id="UP000182658"/>
    </source>
</evidence>
<dbReference type="Proteomes" id="UP000182658">
    <property type="component" value="Unassembled WGS sequence"/>
</dbReference>
<dbReference type="InterPro" id="IPR009163">
    <property type="entry name" value="Ap4A_phos1/2"/>
</dbReference>
<dbReference type="Pfam" id="PF19327">
    <property type="entry name" value="Ap4A_phos_N"/>
    <property type="match status" value="1"/>
</dbReference>
<dbReference type="Gene3D" id="3.30.428.70">
    <property type="match status" value="1"/>
</dbReference>
<dbReference type="InterPro" id="IPR045759">
    <property type="entry name" value="Ap4A_phos1/2_N"/>
</dbReference>
<dbReference type="PANTHER" id="PTHR38420">
    <property type="entry name" value="AP-4-A PHOSPHORYLASE II"/>
    <property type="match status" value="1"/>
</dbReference>
<dbReference type="GO" id="GO:0003877">
    <property type="term" value="F:ATP:ADP adenylyltransferase activity"/>
    <property type="evidence" value="ECO:0007669"/>
    <property type="project" value="InterPro"/>
</dbReference>
<evidence type="ECO:0000259" key="3">
    <source>
        <dbReference type="Pfam" id="PF19327"/>
    </source>
</evidence>
<evidence type="ECO:0000259" key="2">
    <source>
        <dbReference type="Pfam" id="PF09830"/>
    </source>
</evidence>
<dbReference type="GO" id="GO:0009117">
    <property type="term" value="P:nucleotide metabolic process"/>
    <property type="evidence" value="ECO:0007669"/>
    <property type="project" value="InterPro"/>
</dbReference>
<organism evidence="4 5">
    <name type="scientific">Coniochaeta ligniaria NRRL 30616</name>
    <dbReference type="NCBI Taxonomy" id="1408157"/>
    <lineage>
        <taxon>Eukaryota</taxon>
        <taxon>Fungi</taxon>
        <taxon>Dikarya</taxon>
        <taxon>Ascomycota</taxon>
        <taxon>Pezizomycotina</taxon>
        <taxon>Sordariomycetes</taxon>
        <taxon>Sordariomycetidae</taxon>
        <taxon>Coniochaetales</taxon>
        <taxon>Coniochaetaceae</taxon>
        <taxon>Coniochaeta</taxon>
    </lineage>
</organism>
<dbReference type="Pfam" id="PF09830">
    <property type="entry name" value="ATP_transf"/>
    <property type="match status" value="1"/>
</dbReference>
<name>A0A1J7JIB6_9PEZI</name>
<evidence type="ECO:0000313" key="4">
    <source>
        <dbReference type="EMBL" id="OIW33105.1"/>
    </source>
</evidence>
<reference evidence="4 5" key="1">
    <citation type="submission" date="2016-10" db="EMBL/GenBank/DDBJ databases">
        <title>Draft genome sequence of Coniochaeta ligniaria NRRL30616, a lignocellulolytic fungus for bioabatement of inhibitors in plant biomass hydrolysates.</title>
        <authorList>
            <consortium name="DOE Joint Genome Institute"/>
            <person name="Jimenez D.J."/>
            <person name="Hector R.E."/>
            <person name="Riley R."/>
            <person name="Sun H."/>
            <person name="Grigoriev I.V."/>
            <person name="Van Elsas J.D."/>
            <person name="Nichols N.N."/>
        </authorList>
    </citation>
    <scope>NUCLEOTIDE SEQUENCE [LARGE SCALE GENOMIC DNA]</scope>
    <source>
        <strain evidence="4 5">NRRL 30616</strain>
    </source>
</reference>
<dbReference type="PANTHER" id="PTHR38420:SF3">
    <property type="entry name" value="5',5'''-P-1,P-4-TETRAPHOSPHATE PHOSPHORYLASE 2"/>
    <property type="match status" value="1"/>
</dbReference>